<evidence type="ECO:0000313" key="3">
    <source>
        <dbReference type="Proteomes" id="UP000649617"/>
    </source>
</evidence>
<gene>
    <name evidence="2" type="primary">pfh1</name>
    <name evidence="2" type="ORF">SPIL2461_LOCUS16056</name>
</gene>
<accession>A0A812VAP5</accession>
<evidence type="ECO:0000313" key="2">
    <source>
        <dbReference type="EMBL" id="CAE7608101.1"/>
    </source>
</evidence>
<proteinExistence type="predicted"/>
<keyword evidence="3" id="KW-1185">Reference proteome</keyword>
<reference evidence="2" key="1">
    <citation type="submission" date="2021-02" db="EMBL/GenBank/DDBJ databases">
        <authorList>
            <person name="Dougan E. K."/>
            <person name="Rhodes N."/>
            <person name="Thang M."/>
            <person name="Chan C."/>
        </authorList>
    </citation>
    <scope>NUCLEOTIDE SEQUENCE</scope>
</reference>
<comment type="caution">
    <text evidence="2">The sequence shown here is derived from an EMBL/GenBank/DDBJ whole genome shotgun (WGS) entry which is preliminary data.</text>
</comment>
<dbReference type="Proteomes" id="UP000649617">
    <property type="component" value="Unassembled WGS sequence"/>
</dbReference>
<dbReference type="OrthoDB" id="444263at2759"/>
<dbReference type="AlphaFoldDB" id="A0A812VAP5"/>
<evidence type="ECO:0000256" key="1">
    <source>
        <dbReference type="SAM" id="MobiDB-lite"/>
    </source>
</evidence>
<feature type="region of interest" description="Disordered" evidence="1">
    <location>
        <begin position="1"/>
        <end position="47"/>
    </location>
</feature>
<name>A0A812VAP5_SYMPI</name>
<sequence length="268" mass="30309">MSWAQQRERIRRAGGQAKDLGAGLSDSAPRRAGRAVGAAHAPQRRPDARRQLYYQLAGRRPPSRQFDEAQPLIREAQVARNVRQAVLGNPAEDDAIMELSEEVYFLDGSREWTLSSQTTQRLDDRTVVETSLRQPLTALAQREVSYQLFKGDEEVLSDFDAICDRGWQERGITPEEIRWRGAAEKEARAVAFTAWQGHAFFYKNARSVYQCDDAEGLRPRFRSERRESGLPEFAQWQEWDGDLRAARGALMAAEQGGHAQPLRVAQPG</sequence>
<organism evidence="2 3">
    <name type="scientific">Symbiodinium pilosum</name>
    <name type="common">Dinoflagellate</name>
    <dbReference type="NCBI Taxonomy" id="2952"/>
    <lineage>
        <taxon>Eukaryota</taxon>
        <taxon>Sar</taxon>
        <taxon>Alveolata</taxon>
        <taxon>Dinophyceae</taxon>
        <taxon>Suessiales</taxon>
        <taxon>Symbiodiniaceae</taxon>
        <taxon>Symbiodinium</taxon>
    </lineage>
</organism>
<feature type="non-terminal residue" evidence="2">
    <location>
        <position position="268"/>
    </location>
</feature>
<protein>
    <submittedName>
        <fullName evidence="2">Pfh1 protein</fullName>
    </submittedName>
</protein>
<dbReference type="EMBL" id="CAJNIZ010040841">
    <property type="protein sequence ID" value="CAE7608101.1"/>
    <property type="molecule type" value="Genomic_DNA"/>
</dbReference>